<dbReference type="Pfam" id="PF08651">
    <property type="entry name" value="DASH_Duo1"/>
    <property type="match status" value="1"/>
</dbReference>
<feature type="compositionally biased region" description="Low complexity" evidence="19">
    <location>
        <begin position="182"/>
        <end position="200"/>
    </location>
</feature>
<keyword evidence="10" id="KW-0159">Chromosome partition</keyword>
<keyword evidence="14" id="KW-0539">Nucleus</keyword>
<dbReference type="InterPro" id="IPR013960">
    <property type="entry name" value="DASH_Duo1"/>
</dbReference>
<dbReference type="GO" id="GO:0007059">
    <property type="term" value="P:chromosome segregation"/>
    <property type="evidence" value="ECO:0007669"/>
    <property type="project" value="UniProtKB-KW"/>
</dbReference>
<dbReference type="PANTHER" id="PTHR28216:SF1">
    <property type="entry name" value="DASH COMPLEX SUBUNIT DUO1"/>
    <property type="match status" value="1"/>
</dbReference>
<gene>
    <name evidence="20" type="ORF">M011DRAFT_406597</name>
</gene>
<evidence type="ECO:0000256" key="10">
    <source>
        <dbReference type="ARBA" id="ARBA00022829"/>
    </source>
</evidence>
<evidence type="ECO:0000256" key="19">
    <source>
        <dbReference type="SAM" id="MobiDB-lite"/>
    </source>
</evidence>
<feature type="compositionally biased region" description="Gly residues" evidence="19">
    <location>
        <begin position="201"/>
        <end position="211"/>
    </location>
</feature>
<dbReference type="PANTHER" id="PTHR28216">
    <property type="entry name" value="DASH COMPLEX SUBUNIT DUO1"/>
    <property type="match status" value="1"/>
</dbReference>
<organism evidence="20 21">
    <name type="scientific">Sporormia fimetaria CBS 119925</name>
    <dbReference type="NCBI Taxonomy" id="1340428"/>
    <lineage>
        <taxon>Eukaryota</taxon>
        <taxon>Fungi</taxon>
        <taxon>Dikarya</taxon>
        <taxon>Ascomycota</taxon>
        <taxon>Pezizomycotina</taxon>
        <taxon>Dothideomycetes</taxon>
        <taxon>Pleosporomycetidae</taxon>
        <taxon>Pleosporales</taxon>
        <taxon>Sporormiaceae</taxon>
        <taxon>Sporormia</taxon>
    </lineage>
</organism>
<evidence type="ECO:0000256" key="1">
    <source>
        <dbReference type="ARBA" id="ARBA00004123"/>
    </source>
</evidence>
<keyword evidence="9" id="KW-0498">Mitosis</keyword>
<dbReference type="OrthoDB" id="5599235at2759"/>
<keyword evidence="15" id="KW-0131">Cell cycle</keyword>
<proteinExistence type="inferred from homology"/>
<comment type="similarity">
    <text evidence="4">Belongs to the DASH complex DUO1 family.</text>
</comment>
<keyword evidence="12" id="KW-0175">Coiled coil</keyword>
<evidence type="ECO:0000256" key="14">
    <source>
        <dbReference type="ARBA" id="ARBA00023242"/>
    </source>
</evidence>
<dbReference type="EMBL" id="MU006582">
    <property type="protein sequence ID" value="KAF2745480.1"/>
    <property type="molecule type" value="Genomic_DNA"/>
</dbReference>
<keyword evidence="6" id="KW-0963">Cytoplasm</keyword>
<dbReference type="GO" id="GO:0000278">
    <property type="term" value="P:mitotic cell cycle"/>
    <property type="evidence" value="ECO:0007669"/>
    <property type="project" value="InterPro"/>
</dbReference>
<evidence type="ECO:0000256" key="11">
    <source>
        <dbReference type="ARBA" id="ARBA00022838"/>
    </source>
</evidence>
<evidence type="ECO:0000256" key="13">
    <source>
        <dbReference type="ARBA" id="ARBA00023212"/>
    </source>
</evidence>
<evidence type="ECO:0000256" key="9">
    <source>
        <dbReference type="ARBA" id="ARBA00022776"/>
    </source>
</evidence>
<keyword evidence="7" id="KW-0132">Cell division</keyword>
<evidence type="ECO:0000256" key="15">
    <source>
        <dbReference type="ARBA" id="ARBA00023306"/>
    </source>
</evidence>
<keyword evidence="5" id="KW-0158">Chromosome</keyword>
<evidence type="ECO:0000256" key="4">
    <source>
        <dbReference type="ARBA" id="ARBA00005366"/>
    </source>
</evidence>
<evidence type="ECO:0000256" key="17">
    <source>
        <dbReference type="ARBA" id="ARBA00044152"/>
    </source>
</evidence>
<evidence type="ECO:0000313" key="20">
    <source>
        <dbReference type="EMBL" id="KAF2745480.1"/>
    </source>
</evidence>
<feature type="region of interest" description="Disordered" evidence="19">
    <location>
        <begin position="134"/>
        <end position="238"/>
    </location>
</feature>
<evidence type="ECO:0000256" key="3">
    <source>
        <dbReference type="ARBA" id="ARBA00004629"/>
    </source>
</evidence>
<evidence type="ECO:0000256" key="5">
    <source>
        <dbReference type="ARBA" id="ARBA00022454"/>
    </source>
</evidence>
<evidence type="ECO:0000256" key="8">
    <source>
        <dbReference type="ARBA" id="ARBA00022701"/>
    </source>
</evidence>
<evidence type="ECO:0000256" key="18">
    <source>
        <dbReference type="ARBA" id="ARBA00044358"/>
    </source>
</evidence>
<comment type="subcellular location">
    <subcellularLocation>
        <location evidence="3">Chromosome</location>
        <location evidence="3">Centromere</location>
        <location evidence="3">Kinetochore</location>
    </subcellularLocation>
    <subcellularLocation>
        <location evidence="2">Cytoplasm</location>
        <location evidence="2">Cytoskeleton</location>
        <location evidence="2">Spindle</location>
    </subcellularLocation>
    <subcellularLocation>
        <location evidence="1">Nucleus</location>
    </subcellularLocation>
</comment>
<keyword evidence="21" id="KW-1185">Reference proteome</keyword>
<name>A0A6A6V7J3_9PLEO</name>
<feature type="compositionally biased region" description="Basic residues" evidence="19">
    <location>
        <begin position="229"/>
        <end position="238"/>
    </location>
</feature>
<dbReference type="GO" id="GO:0051301">
    <property type="term" value="P:cell division"/>
    <property type="evidence" value="ECO:0007669"/>
    <property type="project" value="UniProtKB-KW"/>
</dbReference>
<sequence>MDQDHSDSDISDALFDTPAAAKSQRGRARDHDGDSAAPDKVRGKESHYTAEEAREAQLRQELQSVRDVNKVIEGVVESLKKARDNMDTVSQTVHNASTLLQTWTRILSQTEHNQRLILNPQWQGASQDLVDVQNEEVQRQQAAQRREAEEQARREAAARRADEERRKSEAPATRGGRGRVRSALGSRRGGTASSSSVGSSGQTGTGGGRGLGRTAASSTRAGSNIGRGMRGRSRGVGG</sequence>
<keyword evidence="16" id="KW-0137">Centromere</keyword>
<feature type="compositionally biased region" description="Basic and acidic residues" evidence="19">
    <location>
        <begin position="144"/>
        <end position="169"/>
    </location>
</feature>
<reference evidence="20" key="1">
    <citation type="journal article" date="2020" name="Stud. Mycol.">
        <title>101 Dothideomycetes genomes: a test case for predicting lifestyles and emergence of pathogens.</title>
        <authorList>
            <person name="Haridas S."/>
            <person name="Albert R."/>
            <person name="Binder M."/>
            <person name="Bloem J."/>
            <person name="Labutti K."/>
            <person name="Salamov A."/>
            <person name="Andreopoulos B."/>
            <person name="Baker S."/>
            <person name="Barry K."/>
            <person name="Bills G."/>
            <person name="Bluhm B."/>
            <person name="Cannon C."/>
            <person name="Castanera R."/>
            <person name="Culley D."/>
            <person name="Daum C."/>
            <person name="Ezra D."/>
            <person name="Gonzalez J."/>
            <person name="Henrissat B."/>
            <person name="Kuo A."/>
            <person name="Liang C."/>
            <person name="Lipzen A."/>
            <person name="Lutzoni F."/>
            <person name="Magnuson J."/>
            <person name="Mondo S."/>
            <person name="Nolan M."/>
            <person name="Ohm R."/>
            <person name="Pangilinan J."/>
            <person name="Park H.-J."/>
            <person name="Ramirez L."/>
            <person name="Alfaro M."/>
            <person name="Sun H."/>
            <person name="Tritt A."/>
            <person name="Yoshinaga Y."/>
            <person name="Zwiers L.-H."/>
            <person name="Turgeon B."/>
            <person name="Goodwin S."/>
            <person name="Spatafora J."/>
            <person name="Crous P."/>
            <person name="Grigoriev I."/>
        </authorList>
    </citation>
    <scope>NUCLEOTIDE SEQUENCE</scope>
    <source>
        <strain evidence="20">CBS 119925</strain>
    </source>
</reference>
<dbReference type="AlphaFoldDB" id="A0A6A6V7J3"/>
<accession>A0A6A6V7J3</accession>
<evidence type="ECO:0000256" key="12">
    <source>
        <dbReference type="ARBA" id="ARBA00023054"/>
    </source>
</evidence>
<evidence type="ECO:0000256" key="6">
    <source>
        <dbReference type="ARBA" id="ARBA00022490"/>
    </source>
</evidence>
<dbReference type="Proteomes" id="UP000799440">
    <property type="component" value="Unassembled WGS sequence"/>
</dbReference>
<evidence type="ECO:0000256" key="7">
    <source>
        <dbReference type="ARBA" id="ARBA00022618"/>
    </source>
</evidence>
<keyword evidence="11" id="KW-0995">Kinetochore</keyword>
<feature type="compositionally biased region" description="Basic and acidic residues" evidence="19">
    <location>
        <begin position="27"/>
        <end position="55"/>
    </location>
</feature>
<dbReference type="GO" id="GO:0005874">
    <property type="term" value="C:microtubule"/>
    <property type="evidence" value="ECO:0007669"/>
    <property type="project" value="UniProtKB-KW"/>
</dbReference>
<dbReference type="GO" id="GO:0042729">
    <property type="term" value="C:DASH complex"/>
    <property type="evidence" value="ECO:0007669"/>
    <property type="project" value="InterPro"/>
</dbReference>
<evidence type="ECO:0000256" key="16">
    <source>
        <dbReference type="ARBA" id="ARBA00023328"/>
    </source>
</evidence>
<keyword evidence="13" id="KW-0206">Cytoskeleton</keyword>
<protein>
    <recommendedName>
        <fullName evidence="17">DASH complex subunit DUO1</fullName>
    </recommendedName>
    <alternativeName>
        <fullName evidence="18">Outer kinetochore protein DUO1</fullName>
    </alternativeName>
</protein>
<dbReference type="GO" id="GO:0072686">
    <property type="term" value="C:mitotic spindle"/>
    <property type="evidence" value="ECO:0007669"/>
    <property type="project" value="InterPro"/>
</dbReference>
<evidence type="ECO:0000256" key="2">
    <source>
        <dbReference type="ARBA" id="ARBA00004186"/>
    </source>
</evidence>
<keyword evidence="8" id="KW-0493">Microtubule</keyword>
<evidence type="ECO:0000313" key="21">
    <source>
        <dbReference type="Proteomes" id="UP000799440"/>
    </source>
</evidence>
<feature type="region of interest" description="Disordered" evidence="19">
    <location>
        <begin position="1"/>
        <end position="55"/>
    </location>
</feature>